<evidence type="ECO:0008006" key="9">
    <source>
        <dbReference type="Google" id="ProtNLM"/>
    </source>
</evidence>
<dbReference type="InterPro" id="IPR036875">
    <property type="entry name" value="Znf_CCHC_sf"/>
</dbReference>
<evidence type="ECO:0000259" key="5">
    <source>
        <dbReference type="PROSITE" id="PS50158"/>
    </source>
</evidence>
<reference evidence="8" key="1">
    <citation type="journal article" date="2014" name="Science">
        <title>The coffee genome provides insight into the convergent evolution of caffeine biosynthesis.</title>
        <authorList>
            <person name="Denoeud F."/>
            <person name="Carretero-Paulet L."/>
            <person name="Dereeper A."/>
            <person name="Droc G."/>
            <person name="Guyot R."/>
            <person name="Pietrella M."/>
            <person name="Zheng C."/>
            <person name="Alberti A."/>
            <person name="Anthony F."/>
            <person name="Aprea G."/>
            <person name="Aury J.M."/>
            <person name="Bento P."/>
            <person name="Bernard M."/>
            <person name="Bocs S."/>
            <person name="Campa C."/>
            <person name="Cenci A."/>
            <person name="Combes M.C."/>
            <person name="Crouzillat D."/>
            <person name="Da Silva C."/>
            <person name="Daddiego L."/>
            <person name="De Bellis F."/>
            <person name="Dussert S."/>
            <person name="Garsmeur O."/>
            <person name="Gayraud T."/>
            <person name="Guignon V."/>
            <person name="Jahn K."/>
            <person name="Jamilloux V."/>
            <person name="Joet T."/>
            <person name="Labadie K."/>
            <person name="Lan T."/>
            <person name="Leclercq J."/>
            <person name="Lepelley M."/>
            <person name="Leroy T."/>
            <person name="Li L.T."/>
            <person name="Librado P."/>
            <person name="Lopez L."/>
            <person name="Munoz A."/>
            <person name="Noel B."/>
            <person name="Pallavicini A."/>
            <person name="Perrotta G."/>
            <person name="Poncet V."/>
            <person name="Pot D."/>
            <person name="Priyono X."/>
            <person name="Rigoreau M."/>
            <person name="Rouard M."/>
            <person name="Rozas J."/>
            <person name="Tranchant-Dubreuil C."/>
            <person name="VanBuren R."/>
            <person name="Zhang Q."/>
            <person name="Andrade A.C."/>
            <person name="Argout X."/>
            <person name="Bertrand B."/>
            <person name="de Kochko A."/>
            <person name="Graziosi G."/>
            <person name="Henry R.J."/>
            <person name="Jayarama X."/>
            <person name="Ming R."/>
            <person name="Nagai C."/>
            <person name="Rounsley S."/>
            <person name="Sankoff D."/>
            <person name="Giuliano G."/>
            <person name="Albert V.A."/>
            <person name="Wincker P."/>
            <person name="Lashermes P."/>
        </authorList>
    </citation>
    <scope>NUCLEOTIDE SEQUENCE [LARGE SCALE GENOMIC DNA]</scope>
    <source>
        <strain evidence="8">cv. DH200-94</strain>
    </source>
</reference>
<dbReference type="SMART" id="SM00343">
    <property type="entry name" value="ZnF_C2HC"/>
    <property type="match status" value="1"/>
</dbReference>
<protein>
    <recommendedName>
        <fullName evidence="9">SWIM-type domain-containing protein</fullName>
    </recommendedName>
</protein>
<dbReference type="GO" id="GO:0003676">
    <property type="term" value="F:nucleic acid binding"/>
    <property type="evidence" value="ECO:0007669"/>
    <property type="project" value="InterPro"/>
</dbReference>
<dbReference type="EMBL" id="HG739101">
    <property type="protein sequence ID" value="CDP05661.1"/>
    <property type="molecule type" value="Genomic_DNA"/>
</dbReference>
<evidence type="ECO:0000256" key="3">
    <source>
        <dbReference type="ARBA" id="ARBA00022833"/>
    </source>
</evidence>
<feature type="domain" description="SWIM-type" evidence="6">
    <location>
        <begin position="2"/>
        <end position="34"/>
    </location>
</feature>
<accession>A0A068UB10</accession>
<dbReference type="SMART" id="SM00575">
    <property type="entry name" value="ZnF_PMZ"/>
    <property type="match status" value="1"/>
</dbReference>
<dbReference type="STRING" id="49390.A0A068UB10"/>
<keyword evidence="3" id="KW-0862">Zinc</keyword>
<dbReference type="OMA" id="YFRTEGH"/>
<evidence type="ECO:0000256" key="2">
    <source>
        <dbReference type="ARBA" id="ARBA00022771"/>
    </source>
</evidence>
<keyword evidence="2 4" id="KW-0863">Zinc-finger</keyword>
<keyword evidence="8" id="KW-1185">Reference proteome</keyword>
<evidence type="ECO:0000256" key="1">
    <source>
        <dbReference type="ARBA" id="ARBA00022723"/>
    </source>
</evidence>
<proteinExistence type="predicted"/>
<dbReference type="Pfam" id="PF04434">
    <property type="entry name" value="SWIM"/>
    <property type="match status" value="1"/>
</dbReference>
<dbReference type="PROSITE" id="PS50158">
    <property type="entry name" value="ZF_CCHC"/>
    <property type="match status" value="1"/>
</dbReference>
<gene>
    <name evidence="7" type="ORF">GSCOC_T00020846001</name>
</gene>
<dbReference type="OrthoDB" id="1747431at2759"/>
<evidence type="ECO:0000313" key="7">
    <source>
        <dbReference type="EMBL" id="CDP05661.1"/>
    </source>
</evidence>
<dbReference type="InterPro" id="IPR001878">
    <property type="entry name" value="Znf_CCHC"/>
</dbReference>
<dbReference type="Gene3D" id="4.10.60.10">
    <property type="entry name" value="Zinc finger, CCHC-type"/>
    <property type="match status" value="1"/>
</dbReference>
<keyword evidence="1" id="KW-0479">Metal-binding</keyword>
<dbReference type="Proteomes" id="UP000295252">
    <property type="component" value="Chromosome XI"/>
</dbReference>
<name>A0A068UB10_COFCA</name>
<evidence type="ECO:0000313" key="8">
    <source>
        <dbReference type="Proteomes" id="UP000295252"/>
    </source>
</evidence>
<feature type="domain" description="CCHC-type" evidence="5">
    <location>
        <begin position="107"/>
        <end position="124"/>
    </location>
</feature>
<organism evidence="7 8">
    <name type="scientific">Coffea canephora</name>
    <name type="common">Robusta coffee</name>
    <dbReference type="NCBI Taxonomy" id="49390"/>
    <lineage>
        <taxon>Eukaryota</taxon>
        <taxon>Viridiplantae</taxon>
        <taxon>Streptophyta</taxon>
        <taxon>Embryophyta</taxon>
        <taxon>Tracheophyta</taxon>
        <taxon>Spermatophyta</taxon>
        <taxon>Magnoliopsida</taxon>
        <taxon>eudicotyledons</taxon>
        <taxon>Gunneridae</taxon>
        <taxon>Pentapetalae</taxon>
        <taxon>asterids</taxon>
        <taxon>lamiids</taxon>
        <taxon>Gentianales</taxon>
        <taxon>Rubiaceae</taxon>
        <taxon>Ixoroideae</taxon>
        <taxon>Gardenieae complex</taxon>
        <taxon>Bertiereae - Coffeeae clade</taxon>
        <taxon>Coffeeae</taxon>
        <taxon>Coffea</taxon>
    </lineage>
</organism>
<dbReference type="PhylomeDB" id="A0A068UB10"/>
<dbReference type="InParanoid" id="A0A068UB10"/>
<dbReference type="GO" id="GO:0008270">
    <property type="term" value="F:zinc ion binding"/>
    <property type="evidence" value="ECO:0007669"/>
    <property type="project" value="UniProtKB-KW"/>
</dbReference>
<evidence type="ECO:0000256" key="4">
    <source>
        <dbReference type="PROSITE-ProRule" id="PRU00047"/>
    </source>
</evidence>
<dbReference type="InterPro" id="IPR006564">
    <property type="entry name" value="Znf_PMZ"/>
</dbReference>
<evidence type="ECO:0000259" key="6">
    <source>
        <dbReference type="PROSITE" id="PS50966"/>
    </source>
</evidence>
<dbReference type="InterPro" id="IPR007527">
    <property type="entry name" value="Znf_SWIM"/>
</dbReference>
<dbReference type="Gramene" id="CDP05661">
    <property type="protein sequence ID" value="CDP05661"/>
    <property type="gene ID" value="GSCOC_T00020846001"/>
</dbReference>
<dbReference type="AlphaFoldDB" id="A0A068UB10"/>
<dbReference type="SUPFAM" id="SSF57756">
    <property type="entry name" value="Retrovirus zinc finger-like domains"/>
    <property type="match status" value="1"/>
</dbReference>
<sequence>MQIVRFFYKACSCGKWQNYRLPCSHALVVCRNRGDNLGLLVDQQFTKTRWAVQYSGKFNPLSHQDTWLYPGWELQADRSKFVARRVGRVRASRIRNEIDERDPDDPRRCRNCHQTGHNRRNCPNYSIELTSLNVQPNSFIFLSLHSLSIDLLTYLLKECSDGVLYTHTFHLPVEEATVTLQDIEVL</sequence>
<dbReference type="PROSITE" id="PS50966">
    <property type="entry name" value="ZF_SWIM"/>
    <property type="match status" value="1"/>
</dbReference>